<comment type="caution">
    <text evidence="2">The sequence shown here is derived from an EMBL/GenBank/DDBJ whole genome shotgun (WGS) entry which is preliminary data.</text>
</comment>
<feature type="compositionally biased region" description="Low complexity" evidence="1">
    <location>
        <begin position="212"/>
        <end position="231"/>
    </location>
</feature>
<gene>
    <name evidence="2" type="ORF">RF11_10936</name>
</gene>
<reference evidence="2 3" key="1">
    <citation type="journal article" date="2014" name="Genome Biol. Evol.">
        <title>The genome of the myxosporean Thelohanellus kitauei shows adaptations to nutrient acquisition within its fish host.</title>
        <authorList>
            <person name="Yang Y."/>
            <person name="Xiong J."/>
            <person name="Zhou Z."/>
            <person name="Huo F."/>
            <person name="Miao W."/>
            <person name="Ran C."/>
            <person name="Liu Y."/>
            <person name="Zhang J."/>
            <person name="Feng J."/>
            <person name="Wang M."/>
            <person name="Wang M."/>
            <person name="Wang L."/>
            <person name="Yao B."/>
        </authorList>
    </citation>
    <scope>NUCLEOTIDE SEQUENCE [LARGE SCALE GENOMIC DNA]</scope>
    <source>
        <strain evidence="2">Wuqing</strain>
    </source>
</reference>
<sequence>MARRIKAPHVEGSSSSSAEEPALSWLFCLWLLFEARRCPIYPASGHRNGSLFFRLALLYLPRDPPLHLTSLTAHSPAIDAGQPGPGRHRAGRKHMRPYRPKLQRNDLHRPPPSPSCQNLRVVLYEPFSRDQAGKREQVAKYQADDCRWPNTLQVEGPEAGKCLTGSDTRRATGVNREAAGPPSKKSSYGVPITGRNTALDACATVVATAAESAKSSGAERSTSSSALKSRS</sequence>
<feature type="region of interest" description="Disordered" evidence="1">
    <location>
        <begin position="75"/>
        <end position="95"/>
    </location>
</feature>
<evidence type="ECO:0000313" key="2">
    <source>
        <dbReference type="EMBL" id="KII64268.1"/>
    </source>
</evidence>
<feature type="region of interest" description="Disordered" evidence="1">
    <location>
        <begin position="158"/>
        <end position="192"/>
    </location>
</feature>
<dbReference type="Proteomes" id="UP000031668">
    <property type="component" value="Unassembled WGS sequence"/>
</dbReference>
<keyword evidence="3" id="KW-1185">Reference proteome</keyword>
<organism evidence="2 3">
    <name type="scientific">Thelohanellus kitauei</name>
    <name type="common">Myxosporean</name>
    <dbReference type="NCBI Taxonomy" id="669202"/>
    <lineage>
        <taxon>Eukaryota</taxon>
        <taxon>Metazoa</taxon>
        <taxon>Cnidaria</taxon>
        <taxon>Myxozoa</taxon>
        <taxon>Myxosporea</taxon>
        <taxon>Bivalvulida</taxon>
        <taxon>Platysporina</taxon>
        <taxon>Myxobolidae</taxon>
        <taxon>Thelohanellus</taxon>
    </lineage>
</organism>
<dbReference type="AlphaFoldDB" id="A0A0C2J564"/>
<feature type="region of interest" description="Disordered" evidence="1">
    <location>
        <begin position="210"/>
        <end position="231"/>
    </location>
</feature>
<evidence type="ECO:0000256" key="1">
    <source>
        <dbReference type="SAM" id="MobiDB-lite"/>
    </source>
</evidence>
<dbReference type="EMBL" id="JWZT01004359">
    <property type="protein sequence ID" value="KII64268.1"/>
    <property type="molecule type" value="Genomic_DNA"/>
</dbReference>
<name>A0A0C2J564_THEKT</name>
<evidence type="ECO:0000313" key="3">
    <source>
        <dbReference type="Proteomes" id="UP000031668"/>
    </source>
</evidence>
<proteinExistence type="predicted"/>
<feature type="compositionally biased region" description="Basic residues" evidence="1">
    <location>
        <begin position="86"/>
        <end position="95"/>
    </location>
</feature>
<protein>
    <submittedName>
        <fullName evidence="2">Uncharacterized protein</fullName>
    </submittedName>
</protein>
<accession>A0A0C2J564</accession>